<evidence type="ECO:0000256" key="3">
    <source>
        <dbReference type="ARBA" id="ARBA00022691"/>
    </source>
</evidence>
<organism evidence="12 13">
    <name type="scientific">Petromyzon marinus</name>
    <name type="common">Sea lamprey</name>
    <dbReference type="NCBI Taxonomy" id="7757"/>
    <lineage>
        <taxon>Eukaryota</taxon>
        <taxon>Metazoa</taxon>
        <taxon>Chordata</taxon>
        <taxon>Craniata</taxon>
        <taxon>Vertebrata</taxon>
        <taxon>Cyclostomata</taxon>
        <taxon>Hyperoartia</taxon>
        <taxon>Petromyzontiformes</taxon>
        <taxon>Petromyzontidae</taxon>
        <taxon>Petromyzon</taxon>
    </lineage>
</organism>
<keyword evidence="1" id="KW-0489">Methyltransferase</keyword>
<evidence type="ECO:0000259" key="11">
    <source>
        <dbReference type="PROSITE" id="PS51668"/>
    </source>
</evidence>
<dbReference type="Pfam" id="PF01980">
    <property type="entry name" value="TrmO_N"/>
    <property type="match status" value="1"/>
</dbReference>
<dbReference type="SUPFAM" id="SSF118196">
    <property type="entry name" value="YaeB-like"/>
    <property type="match status" value="1"/>
</dbReference>
<protein>
    <recommendedName>
        <fullName evidence="7">tRNA (adenine(37)-N6)-methyltransferase</fullName>
    </recommendedName>
    <alternativeName>
        <fullName evidence="8">tRNA methyltransferase O</fullName>
    </alternativeName>
</protein>
<dbReference type="CTD" id="51531"/>
<gene>
    <name evidence="13" type="primary">TRMO</name>
</gene>
<keyword evidence="12" id="KW-1185">Reference proteome</keyword>
<name>A0AAJ7T1A8_PETMA</name>
<keyword evidence="9" id="KW-0175">Coiled coil</keyword>
<dbReference type="FunFam" id="2.40.30.70:FF:000002">
    <property type="entry name" value="tRNA (Adenine(37)-N6)-methyltransferase isoform X1"/>
    <property type="match status" value="1"/>
</dbReference>
<evidence type="ECO:0000256" key="7">
    <source>
        <dbReference type="ARBA" id="ARBA00068542"/>
    </source>
</evidence>
<dbReference type="RefSeq" id="XP_032809501.1">
    <property type="nucleotide sequence ID" value="XM_032953610.1"/>
</dbReference>
<dbReference type="InterPro" id="IPR023370">
    <property type="entry name" value="TrmO-like_N"/>
</dbReference>
<proteinExistence type="inferred from homology"/>
<dbReference type="GO" id="GO:0032259">
    <property type="term" value="P:methylation"/>
    <property type="evidence" value="ECO:0007669"/>
    <property type="project" value="UniProtKB-KW"/>
</dbReference>
<keyword evidence="3" id="KW-0949">S-adenosyl-L-methionine</keyword>
<dbReference type="Proteomes" id="UP001318040">
    <property type="component" value="Chromosome 13"/>
</dbReference>
<dbReference type="FunFam" id="3.30.2310.10:FF:000002">
    <property type="entry name" value="tRNA methyltransferase O"/>
    <property type="match status" value="1"/>
</dbReference>
<reference evidence="13" key="1">
    <citation type="submission" date="2025-08" db="UniProtKB">
        <authorList>
            <consortium name="RefSeq"/>
        </authorList>
    </citation>
    <scope>IDENTIFICATION</scope>
    <source>
        <tissue evidence="13">Sperm</tissue>
    </source>
</reference>
<dbReference type="KEGG" id="pmrn:116942062"/>
<evidence type="ECO:0000256" key="6">
    <source>
        <dbReference type="ARBA" id="ARBA00051117"/>
    </source>
</evidence>
<dbReference type="InterPro" id="IPR023368">
    <property type="entry name" value="UPF0066_cons_site"/>
</dbReference>
<evidence type="ECO:0000256" key="10">
    <source>
        <dbReference type="SAM" id="MobiDB-lite"/>
    </source>
</evidence>
<dbReference type="InterPro" id="IPR036413">
    <property type="entry name" value="YaeB-like_sf"/>
</dbReference>
<dbReference type="AlphaFoldDB" id="A0AAJ7T1A8"/>
<feature type="domain" description="TsaA-like" evidence="11">
    <location>
        <begin position="156"/>
        <end position="294"/>
    </location>
</feature>
<dbReference type="InterPro" id="IPR036414">
    <property type="entry name" value="YaeB_N_sf"/>
</dbReference>
<evidence type="ECO:0000256" key="1">
    <source>
        <dbReference type="ARBA" id="ARBA00022603"/>
    </source>
</evidence>
<dbReference type="InterPro" id="IPR040372">
    <property type="entry name" value="YaeB-like"/>
</dbReference>
<comment type="similarity">
    <text evidence="5">Belongs to the tRNA methyltransferase O family.</text>
</comment>
<evidence type="ECO:0000313" key="12">
    <source>
        <dbReference type="Proteomes" id="UP001318040"/>
    </source>
</evidence>
<accession>A0AAJ7T1A8</accession>
<evidence type="ECO:0000256" key="8">
    <source>
        <dbReference type="ARBA" id="ARBA00079732"/>
    </source>
</evidence>
<feature type="compositionally biased region" description="Basic and acidic residues" evidence="10">
    <location>
        <begin position="1"/>
        <end position="14"/>
    </location>
</feature>
<keyword evidence="2" id="KW-0808">Transferase</keyword>
<comment type="catalytic activity">
    <reaction evidence="6">
        <text>N(6)-L-threonylcarbamoyladenosine(37) in tRNA + S-adenosyl-L-methionine = N(6)-methyl,N(6)-L-threonylcarbamoyladenosine(37) in tRNA + S-adenosyl-L-homocysteine + H(+)</text>
        <dbReference type="Rhea" id="RHEA:70027"/>
        <dbReference type="Rhea" id="RHEA-COMP:10163"/>
        <dbReference type="Rhea" id="RHEA-COMP:17808"/>
        <dbReference type="ChEBI" id="CHEBI:15378"/>
        <dbReference type="ChEBI" id="CHEBI:57856"/>
        <dbReference type="ChEBI" id="CHEBI:59789"/>
        <dbReference type="ChEBI" id="CHEBI:74418"/>
        <dbReference type="ChEBI" id="CHEBI:188470"/>
    </reaction>
    <physiologicalReaction direction="left-to-right" evidence="6">
        <dbReference type="Rhea" id="RHEA:70028"/>
    </physiologicalReaction>
</comment>
<feature type="region of interest" description="Disordered" evidence="10">
    <location>
        <begin position="128"/>
        <end position="152"/>
    </location>
</feature>
<sequence>MDKASDFGSEDCRRWQATSYPPHYKSPCEQDGSLSWIEYPRGSQGLRNSVTGHGEVQGQGPEMTSPVGKTDQHFVGRDSTAQLLQQMAVLRAELKNLRLKLDQAKRVHRKDVEGIKATLRQEVSPAVGNETEAQVAAPRCSPSPDVSSLETGNLMTRPVGYVESCFPTKNGTPRQPSVCAASRARVRLDKSVFSNAEHSLAGLQHFSHVWILFVFHKNGPTTAKAKVKPPRLNGLKVGVFSTRSPHRPNPIGLSLARLEKIEGGALYLSGIDMIDGTPVLDIKPYIPEYDVPVKAVDGHTVATEDPEARDASPDGEHLRVSNCVDSGNYGNVHSCGSGEPVVTADETGVCLVDASKEPLAHETLEARENSRASAADLATPASEQQSAVASWVREAPVKNLAVRFTPHAEQELQQLANAADKGRSALRHFGSAEEARRAATAVLSADPRSAYRRRSCQDQLFYFHLDGLHLTCWFGDGFAEVLRTRLARPQATAAAATTAAVPEGESKD</sequence>
<dbReference type="CDD" id="cd09281">
    <property type="entry name" value="UPF0066"/>
    <property type="match status" value="1"/>
</dbReference>
<feature type="coiled-coil region" evidence="9">
    <location>
        <begin position="80"/>
        <end position="107"/>
    </location>
</feature>
<feature type="region of interest" description="Disordered" evidence="10">
    <location>
        <begin position="1"/>
        <end position="30"/>
    </location>
</feature>
<dbReference type="PROSITE" id="PS01318">
    <property type="entry name" value="TSAA_1"/>
    <property type="match status" value="1"/>
</dbReference>
<dbReference type="PROSITE" id="PS51668">
    <property type="entry name" value="TSAA_2"/>
    <property type="match status" value="1"/>
</dbReference>
<keyword evidence="4" id="KW-0819">tRNA processing</keyword>
<evidence type="ECO:0000256" key="4">
    <source>
        <dbReference type="ARBA" id="ARBA00022694"/>
    </source>
</evidence>
<dbReference type="NCBIfam" id="TIGR00104">
    <property type="entry name" value="tRNA_TsaA"/>
    <property type="match status" value="1"/>
</dbReference>
<dbReference type="PANTHER" id="PTHR12818">
    <property type="entry name" value="TRNA (ADENINE(37)-N6)-METHYLTRANSFERASE"/>
    <property type="match status" value="1"/>
</dbReference>
<dbReference type="GO" id="GO:0008168">
    <property type="term" value="F:methyltransferase activity"/>
    <property type="evidence" value="ECO:0007669"/>
    <property type="project" value="UniProtKB-KW"/>
</dbReference>
<dbReference type="Gene3D" id="2.40.30.70">
    <property type="entry name" value="YaeB-like"/>
    <property type="match status" value="1"/>
</dbReference>
<evidence type="ECO:0000256" key="2">
    <source>
        <dbReference type="ARBA" id="ARBA00022679"/>
    </source>
</evidence>
<evidence type="ECO:0000256" key="9">
    <source>
        <dbReference type="SAM" id="Coils"/>
    </source>
</evidence>
<dbReference type="PANTHER" id="PTHR12818:SF0">
    <property type="entry name" value="TRNA (ADENINE(37)-N6)-METHYLTRANSFERASE"/>
    <property type="match status" value="1"/>
</dbReference>
<dbReference type="GO" id="GO:0008033">
    <property type="term" value="P:tRNA processing"/>
    <property type="evidence" value="ECO:0007669"/>
    <property type="project" value="UniProtKB-KW"/>
</dbReference>
<dbReference type="Gene3D" id="3.30.2310.10">
    <property type="entry name" value="YaeB-like"/>
    <property type="match status" value="1"/>
</dbReference>
<evidence type="ECO:0000256" key="5">
    <source>
        <dbReference type="ARBA" id="ARBA00033753"/>
    </source>
</evidence>
<feature type="region of interest" description="Disordered" evidence="10">
    <location>
        <begin position="45"/>
        <end position="73"/>
    </location>
</feature>
<evidence type="ECO:0000313" key="13">
    <source>
        <dbReference type="RefSeq" id="XP_032809501.1"/>
    </source>
</evidence>